<feature type="domain" description="TonB-dependent receptor plug" evidence="8">
    <location>
        <begin position="118"/>
        <end position="226"/>
    </location>
</feature>
<evidence type="ECO:0000256" key="3">
    <source>
        <dbReference type="ARBA" id="ARBA00022452"/>
    </source>
</evidence>
<keyword evidence="4 7" id="KW-0812">Transmembrane</keyword>
<dbReference type="SUPFAM" id="SSF56935">
    <property type="entry name" value="Porins"/>
    <property type="match status" value="1"/>
</dbReference>
<dbReference type="Pfam" id="PF13715">
    <property type="entry name" value="CarbopepD_reg_2"/>
    <property type="match status" value="1"/>
</dbReference>
<evidence type="ECO:0000259" key="8">
    <source>
        <dbReference type="Pfam" id="PF07715"/>
    </source>
</evidence>
<evidence type="ECO:0000256" key="2">
    <source>
        <dbReference type="ARBA" id="ARBA00022448"/>
    </source>
</evidence>
<evidence type="ECO:0000313" key="10">
    <source>
        <dbReference type="Proteomes" id="UP000295600"/>
    </source>
</evidence>
<keyword evidence="6 7" id="KW-0998">Cell outer membrane</keyword>
<dbReference type="InterPro" id="IPR036942">
    <property type="entry name" value="Beta-barrel_TonB_sf"/>
</dbReference>
<protein>
    <submittedName>
        <fullName evidence="9">TonB-linked SusC/RagA family outer membrane protein</fullName>
    </submittedName>
</protein>
<evidence type="ECO:0000313" key="9">
    <source>
        <dbReference type="EMBL" id="TCO93094.1"/>
    </source>
</evidence>
<comment type="similarity">
    <text evidence="7">Belongs to the TonB-dependent receptor family.</text>
</comment>
<keyword evidence="5 7" id="KW-0472">Membrane</keyword>
<evidence type="ECO:0000256" key="4">
    <source>
        <dbReference type="ARBA" id="ARBA00022692"/>
    </source>
</evidence>
<dbReference type="Gene3D" id="2.170.130.10">
    <property type="entry name" value="TonB-dependent receptor, plug domain"/>
    <property type="match status" value="1"/>
</dbReference>
<comment type="caution">
    <text evidence="9">The sequence shown here is derived from an EMBL/GenBank/DDBJ whole genome shotgun (WGS) entry which is preliminary data.</text>
</comment>
<comment type="subcellular location">
    <subcellularLocation>
        <location evidence="1 7">Cell outer membrane</location>
        <topology evidence="1 7">Multi-pass membrane protein</topology>
    </subcellularLocation>
</comment>
<keyword evidence="2 7" id="KW-0813">Transport</keyword>
<dbReference type="InterPro" id="IPR039426">
    <property type="entry name" value="TonB-dep_rcpt-like"/>
</dbReference>
<organism evidence="9 10">
    <name type="scientific">Prevotella heparinolytica</name>
    <dbReference type="NCBI Taxonomy" id="28113"/>
    <lineage>
        <taxon>Bacteria</taxon>
        <taxon>Pseudomonadati</taxon>
        <taxon>Bacteroidota</taxon>
        <taxon>Bacteroidia</taxon>
        <taxon>Bacteroidales</taxon>
        <taxon>Bacteroidaceae</taxon>
        <taxon>Bacteroides</taxon>
    </lineage>
</organism>
<accession>A0A4R2LMP8</accession>
<dbReference type="SUPFAM" id="SSF49464">
    <property type="entry name" value="Carboxypeptidase regulatory domain-like"/>
    <property type="match status" value="1"/>
</dbReference>
<dbReference type="InterPro" id="IPR012910">
    <property type="entry name" value="Plug_dom"/>
</dbReference>
<dbReference type="AlphaFoldDB" id="A0A4R2LMP8"/>
<dbReference type="InterPro" id="IPR008969">
    <property type="entry name" value="CarboxyPept-like_regulatory"/>
</dbReference>
<dbReference type="InterPro" id="IPR023996">
    <property type="entry name" value="TonB-dep_OMP_SusC/RagA"/>
</dbReference>
<dbReference type="PROSITE" id="PS52016">
    <property type="entry name" value="TONB_DEPENDENT_REC_3"/>
    <property type="match status" value="1"/>
</dbReference>
<evidence type="ECO:0000256" key="5">
    <source>
        <dbReference type="ARBA" id="ARBA00023136"/>
    </source>
</evidence>
<dbReference type="Pfam" id="PF07715">
    <property type="entry name" value="Plug"/>
    <property type="match status" value="1"/>
</dbReference>
<name>A0A4R2LMP8_9BACE</name>
<dbReference type="NCBIfam" id="TIGR04056">
    <property type="entry name" value="OMP_RagA_SusC"/>
    <property type="match status" value="1"/>
</dbReference>
<reference evidence="9 10" key="1">
    <citation type="submission" date="2019-03" db="EMBL/GenBank/DDBJ databases">
        <title>Genomic Encyclopedia of Type Strains, Phase IV (KMG-IV): sequencing the most valuable type-strain genomes for metagenomic binning, comparative biology and taxonomic classification.</title>
        <authorList>
            <person name="Goeker M."/>
        </authorList>
    </citation>
    <scope>NUCLEOTIDE SEQUENCE [LARGE SCALE GENOMIC DNA]</scope>
    <source>
        <strain evidence="9 10">DSM 23917</strain>
    </source>
</reference>
<evidence type="ECO:0000256" key="1">
    <source>
        <dbReference type="ARBA" id="ARBA00004571"/>
    </source>
</evidence>
<evidence type="ECO:0000256" key="6">
    <source>
        <dbReference type="ARBA" id="ARBA00023237"/>
    </source>
</evidence>
<dbReference type="EMBL" id="SLXB01000008">
    <property type="protein sequence ID" value="TCO93094.1"/>
    <property type="molecule type" value="Genomic_DNA"/>
</dbReference>
<dbReference type="FunFam" id="2.170.130.10:FF:000008">
    <property type="entry name" value="SusC/RagA family TonB-linked outer membrane protein"/>
    <property type="match status" value="1"/>
</dbReference>
<keyword evidence="3 7" id="KW-1134">Transmembrane beta strand</keyword>
<dbReference type="GO" id="GO:0009279">
    <property type="term" value="C:cell outer membrane"/>
    <property type="evidence" value="ECO:0007669"/>
    <property type="project" value="UniProtKB-SubCell"/>
</dbReference>
<dbReference type="Gene3D" id="2.40.170.20">
    <property type="entry name" value="TonB-dependent receptor, beta-barrel domain"/>
    <property type="match status" value="1"/>
</dbReference>
<gene>
    <name evidence="9" type="ORF">EV202_10878</name>
</gene>
<dbReference type="NCBIfam" id="TIGR04057">
    <property type="entry name" value="SusC_RagA_signa"/>
    <property type="match status" value="1"/>
</dbReference>
<dbReference type="InterPro" id="IPR023997">
    <property type="entry name" value="TonB-dep_OMP_SusC/RagA_CS"/>
</dbReference>
<evidence type="ECO:0000256" key="7">
    <source>
        <dbReference type="PROSITE-ProRule" id="PRU01360"/>
    </source>
</evidence>
<proteinExistence type="inferred from homology"/>
<sequence length="1064" mass="119448">MIMHKIKGIIGLILTFTCMVTFAQNIVVVGKVTDSEGYEVIGGSVVLKGSVGIGTVTDVDGNYSLKINNASTDVLVFSYVGMKSKEVRVNGQSVINVTLEADAVMLDEVVTIGYATVKKKDLTGAVSSVSSKDLAAVPVSDIAQALSGKIAGVQIIRSQGSPDADVSIKVRGGTSITQSNEPLYIIDGFPSEDGLKGIESSDIESIDILKDASSTAIYGARGANGVILVTTKGGKTEKFNINYDMYVGLKKVNKRYELLNVKDFVKLDYERAVNEPDVMRDFIIPTYGTWNELDDLYGNRKGIDWQKEVFERRSAITRQHKITLSGGNKTSQYMLTYTRNDDKGVWYGSGLKRDNFRLKLNQEANSWLNFSTNISYIDEKTEGLGTLQEGGSFSRMQHVIQYRPTIGKNGNDEQLLIDDDDPVLLLEGASQMQSPIASIESEQRDKRNRILSINGDVQIKILKDLSYRGTIGLRKRTINTNIFYSERSKQAKNAGAPYGWREIEEQQSFMYNNVVTWNKKFNRKHQLTLVGGQEFIQYKTDYLKAGARKFDKINFGLADMSLGASPDKVITELGSDKMLSYFMRGNYSFKDKYLFAASVRADGSSKFGSNHKWGIFPAASFAWRVSEENFIKEWGIFSNLKLRLSYGTAGNNRINNYLSLSKMGSVWIPYNGINTVAGFVSKQLHNPDLQWETNITSNFGLDVGFLNQRIQLSVDLYNIETKNLLLDAPIPLLSGYKTMMINAGKTNNRGIEVAVTIHNIQTKDFSWSTSLNLSHNKNKVRALYNTDYMEIVSNWAQTSEFNKSDYIIRIGQALGQMYGYRLKGIYTVDDFNYDAGRKKYVVRDGVPYDKDYYPKPGYWKFEDVDGNKEITADDRTVIGNANPKIYGGLTNSLTWKNFDLNLFLNFSIGNKIYSANKMYYTKFNNRWRNTLQDEGMRRFTVINTEGEYIMNDPIQLTAVNQGHDYVSVEGSSNLFFHSGYVEDGSFLKINNISLGYTLPKSLTRKVKLSNVRFYATGYNLYTFTKYSGYDPEVNTYSNKGLTPGIDWGAYPSAVSFVFGANIAF</sequence>
<dbReference type="InterPro" id="IPR037066">
    <property type="entry name" value="Plug_dom_sf"/>
</dbReference>
<dbReference type="Proteomes" id="UP000295600">
    <property type="component" value="Unassembled WGS sequence"/>
</dbReference>